<evidence type="ECO:0000256" key="2">
    <source>
        <dbReference type="SAM" id="MobiDB-lite"/>
    </source>
</evidence>
<keyword evidence="6" id="KW-1185">Reference proteome</keyword>
<name>A0A9P8UZU1_9PEZI</name>
<feature type="domain" description="DUF7923" evidence="3">
    <location>
        <begin position="90"/>
        <end position="272"/>
    </location>
</feature>
<comment type="caution">
    <text evidence="5">The sequence shown here is derived from an EMBL/GenBank/DDBJ whole genome shotgun (WGS) entry which is preliminary data.</text>
</comment>
<feature type="compositionally biased region" description="Polar residues" evidence="2">
    <location>
        <begin position="314"/>
        <end position="328"/>
    </location>
</feature>
<dbReference type="PANTHER" id="PTHR37543:SF1">
    <property type="entry name" value="CCCH ZINC FINGER DNA BINDING PROTEIN (AFU_ORTHOLOGUE AFUA_5G12760)"/>
    <property type="match status" value="1"/>
</dbReference>
<gene>
    <name evidence="5" type="ORF">BKA67DRAFT_549893</name>
</gene>
<evidence type="ECO:0000313" key="6">
    <source>
        <dbReference type="Proteomes" id="UP000758603"/>
    </source>
</evidence>
<proteinExistence type="predicted"/>
<dbReference type="InterPro" id="IPR057654">
    <property type="entry name" value="Znf-CCCH_tandem"/>
</dbReference>
<evidence type="ECO:0008006" key="7">
    <source>
        <dbReference type="Google" id="ProtNLM"/>
    </source>
</evidence>
<evidence type="ECO:0000256" key="1">
    <source>
        <dbReference type="SAM" id="Coils"/>
    </source>
</evidence>
<dbReference type="AlphaFoldDB" id="A0A9P8UZU1"/>
<sequence>MDLRAQAGRCVAETHDILGDAREWMGSFIDADNNKNEVINGLIKLLDDSQNEIGQLRRDLAAEHKSRNNFQMEAERYESSYGRLEQRINEGSFISVLIDGDGAKFADAFLRSPLEGAPQAAQALKQAIRNYIDNECPELNGDDIPVLIRVYANLNGLAQSLRLSRVIDRDDDMKIFAEQLTNSRTEVDFVNVGRGKENADSKIRKMLSHYHKNVQCRKIFVACCHDNGYLHDLREYSDKTDLQKKIVLVETTPAEPYFQKLGFPIIRFDGVFRSKPLDNETKHPFPLPVRSMQPPPETGLPPIAPIRQPSITQSIAESTRSAVATSPEQMPRFVPTPASTESQPSPAAAKVEADTVSRTPSVVNSGNGGTSISYATAGGASDFQNVSLKTAKNKKLVKTILYNYDGCRIDPPTKHPANSPAQSTYQVKLEKVAPNAFCNDHYLVGSCRRNGCERVHNVDLTPQEVAIHRYKARTSVCPRGPECDDYDCYLSHHCLKDPRCIRGNTCKFANSDYGNLHLDSTEKLQPATRWTQGSDFPEHLQ</sequence>
<feature type="coiled-coil region" evidence="1">
    <location>
        <begin position="39"/>
        <end position="87"/>
    </location>
</feature>
<dbReference type="PANTHER" id="PTHR37543">
    <property type="entry name" value="CCCH ZINC FINGER DNA BINDING PROTEIN (AFU_ORTHOLOGUE AFUA_5G12760)"/>
    <property type="match status" value="1"/>
</dbReference>
<dbReference type="OrthoDB" id="2270193at2759"/>
<reference evidence="5" key="1">
    <citation type="journal article" date="2021" name="Nat. Commun.">
        <title>Genetic determinants of endophytism in the Arabidopsis root mycobiome.</title>
        <authorList>
            <person name="Mesny F."/>
            <person name="Miyauchi S."/>
            <person name="Thiergart T."/>
            <person name="Pickel B."/>
            <person name="Atanasova L."/>
            <person name="Karlsson M."/>
            <person name="Huettel B."/>
            <person name="Barry K.W."/>
            <person name="Haridas S."/>
            <person name="Chen C."/>
            <person name="Bauer D."/>
            <person name="Andreopoulos W."/>
            <person name="Pangilinan J."/>
            <person name="LaButti K."/>
            <person name="Riley R."/>
            <person name="Lipzen A."/>
            <person name="Clum A."/>
            <person name="Drula E."/>
            <person name="Henrissat B."/>
            <person name="Kohler A."/>
            <person name="Grigoriev I.V."/>
            <person name="Martin F.M."/>
            <person name="Hacquard S."/>
        </authorList>
    </citation>
    <scope>NUCLEOTIDE SEQUENCE</scope>
    <source>
        <strain evidence="5">MPI-SDFR-AT-0073</strain>
    </source>
</reference>
<dbReference type="Pfam" id="PF25543">
    <property type="entry name" value="zf-CCCH_tandem"/>
    <property type="match status" value="1"/>
</dbReference>
<dbReference type="Pfam" id="PF25540">
    <property type="entry name" value="DUF7923"/>
    <property type="match status" value="1"/>
</dbReference>
<accession>A0A9P8UZU1</accession>
<keyword evidence="1" id="KW-0175">Coiled coil</keyword>
<evidence type="ECO:0000259" key="3">
    <source>
        <dbReference type="Pfam" id="PF25540"/>
    </source>
</evidence>
<feature type="region of interest" description="Disordered" evidence="2">
    <location>
        <begin position="314"/>
        <end position="364"/>
    </location>
</feature>
<dbReference type="RefSeq" id="XP_045965142.1">
    <property type="nucleotide sequence ID" value="XM_046101616.1"/>
</dbReference>
<evidence type="ECO:0000313" key="5">
    <source>
        <dbReference type="EMBL" id="KAH6661011.1"/>
    </source>
</evidence>
<feature type="domain" description="Tandem CCCH zinc finger" evidence="4">
    <location>
        <begin position="469"/>
        <end position="510"/>
    </location>
</feature>
<dbReference type="EMBL" id="JAGPXC010000001">
    <property type="protein sequence ID" value="KAH6661011.1"/>
    <property type="molecule type" value="Genomic_DNA"/>
</dbReference>
<dbReference type="GeneID" id="70130508"/>
<evidence type="ECO:0000259" key="4">
    <source>
        <dbReference type="Pfam" id="PF25543"/>
    </source>
</evidence>
<organism evidence="5 6">
    <name type="scientific">Truncatella angustata</name>
    <dbReference type="NCBI Taxonomy" id="152316"/>
    <lineage>
        <taxon>Eukaryota</taxon>
        <taxon>Fungi</taxon>
        <taxon>Dikarya</taxon>
        <taxon>Ascomycota</taxon>
        <taxon>Pezizomycotina</taxon>
        <taxon>Sordariomycetes</taxon>
        <taxon>Xylariomycetidae</taxon>
        <taxon>Amphisphaeriales</taxon>
        <taxon>Sporocadaceae</taxon>
        <taxon>Truncatella</taxon>
    </lineage>
</organism>
<dbReference type="Proteomes" id="UP000758603">
    <property type="component" value="Unassembled WGS sequence"/>
</dbReference>
<protein>
    <recommendedName>
        <fullName evidence="7">C3H1-type domain-containing protein</fullName>
    </recommendedName>
</protein>
<dbReference type="InterPro" id="IPR057683">
    <property type="entry name" value="DUF7923"/>
</dbReference>